<comment type="caution">
    <text evidence="3">The sequence shown here is derived from an EMBL/GenBank/DDBJ whole genome shotgun (WGS) entry which is preliminary data.</text>
</comment>
<name>A0A482X425_LAOST</name>
<feature type="region of interest" description="Disordered" evidence="2">
    <location>
        <begin position="1974"/>
        <end position="1998"/>
    </location>
</feature>
<dbReference type="InParanoid" id="A0A482X425"/>
<feature type="coiled-coil region" evidence="1">
    <location>
        <begin position="1787"/>
        <end position="1814"/>
    </location>
</feature>
<feature type="compositionally biased region" description="Basic and acidic residues" evidence="2">
    <location>
        <begin position="1974"/>
        <end position="1983"/>
    </location>
</feature>
<evidence type="ECO:0000256" key="2">
    <source>
        <dbReference type="SAM" id="MobiDB-lite"/>
    </source>
</evidence>
<reference evidence="3 4" key="1">
    <citation type="journal article" date="2017" name="Gigascience">
        <title>Genome sequence of the small brown planthopper, Laodelphax striatellus.</title>
        <authorList>
            <person name="Zhu J."/>
            <person name="Jiang F."/>
            <person name="Wang X."/>
            <person name="Yang P."/>
            <person name="Bao Y."/>
            <person name="Zhao W."/>
            <person name="Wang W."/>
            <person name="Lu H."/>
            <person name="Wang Q."/>
            <person name="Cui N."/>
            <person name="Li J."/>
            <person name="Chen X."/>
            <person name="Luo L."/>
            <person name="Yu J."/>
            <person name="Kang L."/>
            <person name="Cui F."/>
        </authorList>
    </citation>
    <scope>NUCLEOTIDE SEQUENCE [LARGE SCALE GENOMIC DNA]</scope>
    <source>
        <strain evidence="3">Lst14</strain>
    </source>
</reference>
<sequence>MYRKNIYFYLVNFQMKQNTCRQCLQLQKCSSTPNKTFLAGGNNQSFKSQQIHLINTEQSKNRQLNFKIEKWRNAKPGISLAKIVKLQVIRREEILMRKVLSFILRDSPRCYRRLSLREMYEKPRKPSRKIRFFHDSSGALIAFYNSKYFKIISWSQIHEISKKVISAKLILQNPLKSRIKLYISKYRRRIPALRSYFARRINVLRNHQILENISSRQYPKNNSINKSLIVTNVEKVNSLESSNILNFSILPEKYKFARPDRNKLESLMAFYFTKFQEGIPAISDYFSKFSDNHWRGDIVKKNKLNQDIDIRKLYDKRKESIFNETGGDKLKIQSSIQGSESLNETNDLKTTLKNDIETIEKLLSVQKAAVNLSRGNSESEILKNYQFKNADDDLNRKISEIEKYDSILQELNKLNTQMNKENSWKERGEYLKDDVIDVSSSGKQSELGDFPDDIIKSYRKLKGNYLSLDLIDNALMLTTPVDPENVQSMECSNDLNETEPNNAKFLDAREDSYKETSGPTKNLFLEDIKEDFDSSITWNQIDKPKARKTKREMRTHGTDENLEEIQKNSNITDAQFPLGEISSGIKSRLVSKNICDNRIEHRKGFEFDIEKSTSSYLRINENKQFSQFSSNLFRKKGNPTEVEKGIGGNELNLSGSHRLGDYPESRSAVRDFKKQFSVSKLLGCDRPLNLNHKIPSHSNVLKNNMFPKKKTASELMKQPNSIKQMQKLLLSNNERSKYHTHSDHATQKVDSEENSVNRISSVLKASLHELKVATDPMLEENDKHISLEALMTSSRMEDINKKQEKQNKESSNEMTYEQKVFKDMVEANNNPFLEFFSEFQQKLVFPQNEYKAVDFKSLQLNSIGNHHTSLIKVLNENSIKTPENDSDLPHIEKYASKDSIRKEDLNDTSLDKNLVEMSTSRNIPDSTKYYKNEFDLKCRFDFPPELEMDNIKTEKTADENSKPMDINPSTSFDFNQKELDKKDWKLPTDFKVCPIQNKEIINENIEHRNIYQITTCRVNKFDKKINFECQPPLQSYFHENENILVEPKNMKEERIKYHNNDFNENSRFDLLPEMGTNGLKSEKLSTGNTGLQNINKTEKYFKNEFDYKCRFDFLPDMESKPLEKETSLTENTKHINSSRKFSDLVMKLEQMRINNTNWFTQPIELSNNNTYLDEFHLPEQLAGGDSLQNESFKKQLNNNNKTQTKNRFETPDVPQEIVLPSTMKPYFDHEYSKIMDNFKLPDLEKYIDTSEHQNVSKPREKIINNVKELQQEKIEMNDNGQNEIQNNARMEVVFDKRPIRDESLLKMTDKYNKNKNFVISFSKNIQSDKDNDKEMKLSTLVSKKLNIDVFSDFLDKKISESVLLIRDISKTFHDCKGQTVDNTQTSISISNQTIPKTSSSRLNNERELLKNSNFGRFESENVLTDKIIFNNTGFQSNLPTIRGADQDYLFDESPKLLLEINEKTSDSTRGMIFDQKFDNVPVESKSLITDETKDSSKENKWFLSAANNLELDETNIHCNRFEENLGGVEDKIYGKVFSREKGKIGQISSSGVTVGGNQQSKKSQQDHYFMTQRINTMTFVNSDIISDGKKYETLEEDCRSIVGERRGLFIEDENDKCFMNNESTTSGQLNHNTNIYYSKHVKELEDAFFTRNVGANMLLDPKVNKQYKGLNLSENVNEYGNPQLNNTVSDESFSKIINDHRDNYDYIYSNIFVNSKFDVGENLLKEPKVHRMSRTKNHRASRNQGTAVIKNNVKYIDKTNSSGKNFGENLETTKEKAEIVDHQEIHRNLELAKLDRLQKVLNDLEEIVGSLSEKVENKIKFPKDGKSNIDYQEHKMMLRDINDSIISSLVNKHIFKGNYNKLKLERHFKKLIDVGDNSRDEGQPSSTKQYKIKGSHLGRCKSVMKEDTNSKYGEIVFECEDYAMQQNNSIISLSGSSCKLLEMNDVETTRSKKIVDRFYKYRHRSFLTHLSKIPEESDSEKSQIENGRGNPFTNASTRNSLNVLDSSTTFAGSLKPQLNPEYVRKVLKQLCTRSVVEEMLQKIEEASERNENVLYIE</sequence>
<dbReference type="Proteomes" id="UP000291343">
    <property type="component" value="Unassembled WGS sequence"/>
</dbReference>
<keyword evidence="1" id="KW-0175">Coiled coil</keyword>
<evidence type="ECO:0000313" key="4">
    <source>
        <dbReference type="Proteomes" id="UP000291343"/>
    </source>
</evidence>
<feature type="coiled-coil region" evidence="1">
    <location>
        <begin position="1259"/>
        <end position="1286"/>
    </location>
</feature>
<feature type="coiled-coil region" evidence="1">
    <location>
        <begin position="394"/>
        <end position="421"/>
    </location>
</feature>
<keyword evidence="4" id="KW-1185">Reference proteome</keyword>
<evidence type="ECO:0000256" key="1">
    <source>
        <dbReference type="SAM" id="Coils"/>
    </source>
</evidence>
<dbReference type="EMBL" id="QKKF02018223">
    <property type="protein sequence ID" value="RZF40547.1"/>
    <property type="molecule type" value="Genomic_DNA"/>
</dbReference>
<proteinExistence type="predicted"/>
<accession>A0A482X425</accession>
<protein>
    <submittedName>
        <fullName evidence="3">Uncharacterized protein</fullName>
    </submittedName>
</protein>
<organism evidence="3 4">
    <name type="scientific">Laodelphax striatellus</name>
    <name type="common">Small brown planthopper</name>
    <name type="synonym">Delphax striatella</name>
    <dbReference type="NCBI Taxonomy" id="195883"/>
    <lineage>
        <taxon>Eukaryota</taxon>
        <taxon>Metazoa</taxon>
        <taxon>Ecdysozoa</taxon>
        <taxon>Arthropoda</taxon>
        <taxon>Hexapoda</taxon>
        <taxon>Insecta</taxon>
        <taxon>Pterygota</taxon>
        <taxon>Neoptera</taxon>
        <taxon>Paraneoptera</taxon>
        <taxon>Hemiptera</taxon>
        <taxon>Auchenorrhyncha</taxon>
        <taxon>Fulgoroidea</taxon>
        <taxon>Delphacidae</taxon>
        <taxon>Criomorphinae</taxon>
        <taxon>Laodelphax</taxon>
    </lineage>
</organism>
<dbReference type="OrthoDB" id="10503719at2759"/>
<gene>
    <name evidence="3" type="ORF">LSTR_LSTR000426</name>
</gene>
<evidence type="ECO:0000313" key="3">
    <source>
        <dbReference type="EMBL" id="RZF40547.1"/>
    </source>
</evidence>